<name>A0A812EWY7_ACAPH</name>
<dbReference type="Pfam" id="PF14753">
    <property type="entry name" value="FAM221"/>
    <property type="match status" value="1"/>
</dbReference>
<gene>
    <name evidence="4" type="ORF">SPHA_79171</name>
</gene>
<reference evidence="4" key="1">
    <citation type="submission" date="2021-01" db="EMBL/GenBank/DDBJ databases">
        <authorList>
            <person name="Li R."/>
            <person name="Bekaert M."/>
        </authorList>
    </citation>
    <scope>NUCLEOTIDE SEQUENCE</scope>
    <source>
        <strain evidence="4">Farmed</strain>
    </source>
</reference>
<evidence type="ECO:0000256" key="2">
    <source>
        <dbReference type="ARBA" id="ARBA00039630"/>
    </source>
</evidence>
<comment type="similarity">
    <text evidence="1">Belongs to the FAM221 family.</text>
</comment>
<comment type="caution">
    <text evidence="4">The sequence shown here is derived from an EMBL/GenBank/DDBJ whole genome shotgun (WGS) entry which is preliminary data.</text>
</comment>
<accession>A0A812EWY7</accession>
<dbReference type="OrthoDB" id="310364at2759"/>
<dbReference type="EMBL" id="CAHIKZ030005560">
    <property type="protein sequence ID" value="CAE1329769.1"/>
    <property type="molecule type" value="Genomic_DNA"/>
</dbReference>
<dbReference type="Proteomes" id="UP000597762">
    <property type="component" value="Unassembled WGS sequence"/>
</dbReference>
<dbReference type="InterPro" id="IPR026755">
    <property type="entry name" value="Fam221a/b"/>
</dbReference>
<feature type="region of interest" description="Disordered" evidence="3">
    <location>
        <begin position="302"/>
        <end position="324"/>
    </location>
</feature>
<evidence type="ECO:0000313" key="5">
    <source>
        <dbReference type="Proteomes" id="UP000597762"/>
    </source>
</evidence>
<evidence type="ECO:0000256" key="1">
    <source>
        <dbReference type="ARBA" id="ARBA00011026"/>
    </source>
</evidence>
<dbReference type="PANTHER" id="PTHR31214">
    <property type="entry name" value="PROTEIN FAM221A-RELATED"/>
    <property type="match status" value="1"/>
</dbReference>
<evidence type="ECO:0000313" key="4">
    <source>
        <dbReference type="EMBL" id="CAE1329769.1"/>
    </source>
</evidence>
<sequence>MADQYKVTVDGQGKNSIDSYLEYRRIVGDDDDGKLMTPEEYENYKKNVIPMRMKNRLYTSWVSPTGMDCKLIGPETLCFCQHRYKQHKTDFKEIPTERPILLPCRVDKCGCSSYHYVPFNGSQPIRCHCKHPADEHSEVAPFKCKRSSCGKCFGFCSSFTCGCGQTVHDHHMVVETAKEREDRGHPVGQPTPYAAMGGITGFSSLAEGYLRLDPSGAGAPSKEFLSQPILSSDHAFLRSNLQTMVTASLSHNSQGLSDEEKMELESSLRKPEETELEYFERRYKERQGKLYVVPKPLGYLDTKSRSDTASTSADAFQCEGKMKK</sequence>
<dbReference type="AlphaFoldDB" id="A0A812EWY7"/>
<feature type="region of interest" description="Disordered" evidence="3">
    <location>
        <begin position="250"/>
        <end position="269"/>
    </location>
</feature>
<proteinExistence type="inferred from homology"/>
<keyword evidence="5" id="KW-1185">Reference proteome</keyword>
<evidence type="ECO:0000256" key="3">
    <source>
        <dbReference type="SAM" id="MobiDB-lite"/>
    </source>
</evidence>
<protein>
    <recommendedName>
        <fullName evidence="2">Protein FAM221A</fullName>
    </recommendedName>
</protein>
<organism evidence="4 5">
    <name type="scientific">Acanthosepion pharaonis</name>
    <name type="common">Pharaoh cuttlefish</name>
    <name type="synonym">Sepia pharaonis</name>
    <dbReference type="NCBI Taxonomy" id="158019"/>
    <lineage>
        <taxon>Eukaryota</taxon>
        <taxon>Metazoa</taxon>
        <taxon>Spiralia</taxon>
        <taxon>Lophotrochozoa</taxon>
        <taxon>Mollusca</taxon>
        <taxon>Cephalopoda</taxon>
        <taxon>Coleoidea</taxon>
        <taxon>Decapodiformes</taxon>
        <taxon>Sepiida</taxon>
        <taxon>Sepiina</taxon>
        <taxon>Sepiidae</taxon>
        <taxon>Acanthosepion</taxon>
    </lineage>
</organism>
<dbReference type="PANTHER" id="PTHR31214:SF2">
    <property type="entry name" value="PROTEIN FAM221A"/>
    <property type="match status" value="1"/>
</dbReference>